<evidence type="ECO:0000313" key="3">
    <source>
        <dbReference type="EMBL" id="CAA7261731.1"/>
    </source>
</evidence>
<evidence type="ECO:0000313" key="4">
    <source>
        <dbReference type="Proteomes" id="UP000467700"/>
    </source>
</evidence>
<dbReference type="AlphaFoldDB" id="A0A8S0VY09"/>
<protein>
    <submittedName>
        <fullName evidence="3">Uncharacterized protein</fullName>
    </submittedName>
</protein>
<gene>
    <name evidence="3" type="ORF">AAE3_LOCUS3945</name>
</gene>
<keyword evidence="2" id="KW-0812">Transmembrane</keyword>
<feature type="compositionally biased region" description="Polar residues" evidence="1">
    <location>
        <begin position="133"/>
        <end position="152"/>
    </location>
</feature>
<feature type="region of interest" description="Disordered" evidence="1">
    <location>
        <begin position="117"/>
        <end position="180"/>
    </location>
</feature>
<feature type="compositionally biased region" description="Basic and acidic residues" evidence="1">
    <location>
        <begin position="117"/>
        <end position="127"/>
    </location>
</feature>
<dbReference type="OrthoDB" id="3184377at2759"/>
<evidence type="ECO:0000256" key="2">
    <source>
        <dbReference type="SAM" id="Phobius"/>
    </source>
</evidence>
<name>A0A8S0VY09_CYCAE</name>
<keyword evidence="4" id="KW-1185">Reference proteome</keyword>
<feature type="transmembrane region" description="Helical" evidence="2">
    <location>
        <begin position="42"/>
        <end position="64"/>
    </location>
</feature>
<dbReference type="Proteomes" id="UP000467700">
    <property type="component" value="Unassembled WGS sequence"/>
</dbReference>
<keyword evidence="2" id="KW-0472">Membrane</keyword>
<sequence>MPLVNRPVILPSMREKTYALAARAVNSSEAAALGGKKALTPIIAGSVCGGVMILAWMIGFAIYFRKRYRRKLRNRLIAEGKAAPREKDLKMLQDKVVIPPDPAVLLGHRKPGEMVYPEREHSQEGRHRLPRSHQASHLNTPNGKAGTSNRLPTPSGGHNRDSSSDSDVDVEEEMAAPPKV</sequence>
<comment type="caution">
    <text evidence="3">The sequence shown here is derived from an EMBL/GenBank/DDBJ whole genome shotgun (WGS) entry which is preliminary data.</text>
</comment>
<dbReference type="EMBL" id="CACVBS010000034">
    <property type="protein sequence ID" value="CAA7261731.1"/>
    <property type="molecule type" value="Genomic_DNA"/>
</dbReference>
<accession>A0A8S0VY09</accession>
<organism evidence="3 4">
    <name type="scientific">Cyclocybe aegerita</name>
    <name type="common">Black poplar mushroom</name>
    <name type="synonym">Agrocybe aegerita</name>
    <dbReference type="NCBI Taxonomy" id="1973307"/>
    <lineage>
        <taxon>Eukaryota</taxon>
        <taxon>Fungi</taxon>
        <taxon>Dikarya</taxon>
        <taxon>Basidiomycota</taxon>
        <taxon>Agaricomycotina</taxon>
        <taxon>Agaricomycetes</taxon>
        <taxon>Agaricomycetidae</taxon>
        <taxon>Agaricales</taxon>
        <taxon>Agaricineae</taxon>
        <taxon>Bolbitiaceae</taxon>
        <taxon>Cyclocybe</taxon>
    </lineage>
</organism>
<keyword evidence="2" id="KW-1133">Transmembrane helix</keyword>
<reference evidence="3 4" key="1">
    <citation type="submission" date="2020-01" db="EMBL/GenBank/DDBJ databases">
        <authorList>
            <person name="Gupta K D."/>
        </authorList>
    </citation>
    <scope>NUCLEOTIDE SEQUENCE [LARGE SCALE GENOMIC DNA]</scope>
</reference>
<proteinExistence type="predicted"/>
<evidence type="ECO:0000256" key="1">
    <source>
        <dbReference type="SAM" id="MobiDB-lite"/>
    </source>
</evidence>
<feature type="compositionally biased region" description="Acidic residues" evidence="1">
    <location>
        <begin position="164"/>
        <end position="174"/>
    </location>
</feature>